<name>A0A438H6M7_VITVI</name>
<evidence type="ECO:0000313" key="3">
    <source>
        <dbReference type="Proteomes" id="UP000288805"/>
    </source>
</evidence>
<organism evidence="2 3">
    <name type="scientific">Vitis vinifera</name>
    <name type="common">Grape</name>
    <dbReference type="NCBI Taxonomy" id="29760"/>
    <lineage>
        <taxon>Eukaryota</taxon>
        <taxon>Viridiplantae</taxon>
        <taxon>Streptophyta</taxon>
        <taxon>Embryophyta</taxon>
        <taxon>Tracheophyta</taxon>
        <taxon>Spermatophyta</taxon>
        <taxon>Magnoliopsida</taxon>
        <taxon>eudicotyledons</taxon>
        <taxon>Gunneridae</taxon>
        <taxon>Pentapetalae</taxon>
        <taxon>rosids</taxon>
        <taxon>Vitales</taxon>
        <taxon>Vitaceae</taxon>
        <taxon>Viteae</taxon>
        <taxon>Vitis</taxon>
    </lineage>
</organism>
<dbReference type="InterPro" id="IPR013103">
    <property type="entry name" value="RVT_2"/>
</dbReference>
<sequence>MKSKMMANDLPYLDDHIPNCKACQFGKQNRKPFPKATWRASKKLQLIHLDIASPQGTPSLKEFKLSYQTIARNTHLNHSIDSARRWAFNINLPLHILRNKMKLPTRAVKDQTPFEAWDVHFVEDEKWNWEDAKQNNKDWQNDMVDDVLVKGTRLFSDVYHRCNIAICEPADYEEAMKNQNWMIAMKEELSMTEKNKHGFLLKGLETGRLVVKGYNQNFGADYSNTFTPVARLDTIRMLLAVAAQNDWRVYQLDVKSVFLNGYLQEEIYVEKPEGFVKE</sequence>
<comment type="caution">
    <text evidence="2">The sequence shown here is derived from an EMBL/GenBank/DDBJ whole genome shotgun (WGS) entry which is preliminary data.</text>
</comment>
<proteinExistence type="predicted"/>
<dbReference type="AlphaFoldDB" id="A0A438H6M7"/>
<gene>
    <name evidence="2" type="primary">POLX_396</name>
    <name evidence="2" type="ORF">CK203_054106</name>
</gene>
<protein>
    <submittedName>
        <fullName evidence="2">Retrovirus-related Pol polyprotein from transposon TNT 1-94</fullName>
    </submittedName>
</protein>
<reference evidence="2 3" key="1">
    <citation type="journal article" date="2018" name="PLoS Genet.">
        <title>Population sequencing reveals clonal diversity and ancestral inbreeding in the grapevine cultivar Chardonnay.</title>
        <authorList>
            <person name="Roach M.J."/>
            <person name="Johnson D.L."/>
            <person name="Bohlmann J."/>
            <person name="van Vuuren H.J."/>
            <person name="Jones S.J."/>
            <person name="Pretorius I.S."/>
            <person name="Schmidt S.A."/>
            <person name="Borneman A.R."/>
        </authorList>
    </citation>
    <scope>NUCLEOTIDE SEQUENCE [LARGE SCALE GENOMIC DNA]</scope>
    <source>
        <strain evidence="3">cv. Chardonnay</strain>
        <tissue evidence="2">Leaf</tissue>
    </source>
</reference>
<evidence type="ECO:0000259" key="1">
    <source>
        <dbReference type="Pfam" id="PF07727"/>
    </source>
</evidence>
<dbReference type="Pfam" id="PF07727">
    <property type="entry name" value="RVT_2"/>
    <property type="match status" value="1"/>
</dbReference>
<dbReference type="EMBL" id="QGNW01000269">
    <property type="protein sequence ID" value="RVW80158.1"/>
    <property type="molecule type" value="Genomic_DNA"/>
</dbReference>
<feature type="domain" description="Reverse transcriptase Ty1/copia-type" evidence="1">
    <location>
        <begin position="202"/>
        <end position="277"/>
    </location>
</feature>
<accession>A0A438H6M7</accession>
<dbReference type="Proteomes" id="UP000288805">
    <property type="component" value="Unassembled WGS sequence"/>
</dbReference>
<evidence type="ECO:0000313" key="2">
    <source>
        <dbReference type="EMBL" id="RVW80158.1"/>
    </source>
</evidence>